<organism evidence="1 2">
    <name type="scientific">Kyrpidia spormannii</name>
    <dbReference type="NCBI Taxonomy" id="2055160"/>
    <lineage>
        <taxon>Bacteria</taxon>
        <taxon>Bacillati</taxon>
        <taxon>Bacillota</taxon>
        <taxon>Bacilli</taxon>
        <taxon>Bacillales</taxon>
        <taxon>Alicyclobacillaceae</taxon>
        <taxon>Kyrpidia</taxon>
    </lineage>
</organism>
<protein>
    <submittedName>
        <fullName evidence="1">Sensor protein LytS</fullName>
        <ecNumber evidence="1">2.7.13.3</ecNumber>
    </submittedName>
</protein>
<sequence length="605" mass="65222">MGLTFSLLSRTSLLLVAGFLVSRTPAFRRLLERRWSPFGYTAHALLFAVLAVAGVEGGILLHGGRVTEHGWIWHLGPDQELLGPGLVAVVIAGLLGGIRVGGLSGLLVALFVAQIGGWAHGADVMLYPLAGVLSGMTARFFSDERVIAPEKAFFIGMFFPVLHMALLLIWRPGPETIQLVSDVGLPLTLTNSVAIGVFTAIVRVAVHEYEQGAALQTEKALRVAEQTLPQLRRGLSYDTAEVIARFLLHELDVAAVSLTDREKVLAHEGLGRDHHGPGTGIRTEAGSAALRTGTIQVAPNRAALGCSQPSCPLAAAIMVPIRRSGETIGLVNLMFRHPQQLRAADIALAEGLGRLISHQLDAIFAEEMRELLRQSQLRHLQAQIEPHFLFNTLNLIGGLIRVNPPLARHIVVQLGNFVRMNLRAARYPLIPLAQELQHLRAYLEIVKARFADQLTVFLDVDESLVDGVQIPPLTLQPLVENAVKHGVRSRAVRGRVGVFVRAEGGDLVIEVQDNGTGVDPVLLPRLGVMPIEREDGTGGGLYNVNQRLIGLLGPGAALQFDRALEGGLRVRFRLPRIAQGNGAEAGEGRPSSAESSADQILEARG</sequence>
<name>A0ACA8Z7A7_9BACL</name>
<gene>
    <name evidence="1" type="primary">lytS</name>
    <name evidence="1" type="ORF">FAVT5_1110</name>
</gene>
<reference evidence="1" key="1">
    <citation type="submission" date="2020-04" db="EMBL/GenBank/DDBJ databases">
        <authorList>
            <person name="Hogendoorn C."/>
        </authorList>
    </citation>
    <scope>NUCLEOTIDE SEQUENCE</scope>
    <source>
        <strain evidence="1">FAVT5</strain>
    </source>
</reference>
<dbReference type="Proteomes" id="UP000501793">
    <property type="component" value="Chromosome"/>
</dbReference>
<proteinExistence type="predicted"/>
<keyword evidence="2" id="KW-1185">Reference proteome</keyword>
<dbReference type="EC" id="2.7.13.3" evidence="1"/>
<keyword evidence="1" id="KW-0808">Transferase</keyword>
<evidence type="ECO:0000313" key="1">
    <source>
        <dbReference type="EMBL" id="CAB3390919.1"/>
    </source>
</evidence>
<dbReference type="EMBL" id="LR792684">
    <property type="protein sequence ID" value="CAB3390919.1"/>
    <property type="molecule type" value="Genomic_DNA"/>
</dbReference>
<evidence type="ECO:0000313" key="2">
    <source>
        <dbReference type="Proteomes" id="UP000501793"/>
    </source>
</evidence>
<accession>A0ACA8Z7A7</accession>